<protein>
    <submittedName>
        <fullName evidence="1">Uncharacterized protein</fullName>
    </submittedName>
</protein>
<reference evidence="1" key="1">
    <citation type="submission" date="2020-03" db="EMBL/GenBank/DDBJ databases">
        <title>The deep terrestrial virosphere.</title>
        <authorList>
            <person name="Holmfeldt K."/>
            <person name="Nilsson E."/>
            <person name="Simone D."/>
            <person name="Lopez-Fernandez M."/>
            <person name="Wu X."/>
            <person name="de Brujin I."/>
            <person name="Lundin D."/>
            <person name="Andersson A."/>
            <person name="Bertilsson S."/>
            <person name="Dopson M."/>
        </authorList>
    </citation>
    <scope>NUCLEOTIDE SEQUENCE</scope>
    <source>
        <strain evidence="1">MM415B02177</strain>
    </source>
</reference>
<name>A0A6M3KX09_9ZZZZ</name>
<dbReference type="EMBL" id="MT142594">
    <property type="protein sequence ID" value="QJA85778.1"/>
    <property type="molecule type" value="Genomic_DNA"/>
</dbReference>
<dbReference type="AlphaFoldDB" id="A0A6M3KX09"/>
<evidence type="ECO:0000313" key="1">
    <source>
        <dbReference type="EMBL" id="QJA85778.1"/>
    </source>
</evidence>
<proteinExistence type="predicted"/>
<sequence>MFECARCYETHVLNGKLLAEIEQLKTQRDELRDISGCPPHSTLEAWLATLFATLDESHTMHGEIQQLKRVVTAARAANIWLFRARNEDGSSKVAYDLNAALIGLEESRDE</sequence>
<organism evidence="1">
    <name type="scientific">viral metagenome</name>
    <dbReference type="NCBI Taxonomy" id="1070528"/>
    <lineage>
        <taxon>unclassified sequences</taxon>
        <taxon>metagenomes</taxon>
        <taxon>organismal metagenomes</taxon>
    </lineage>
</organism>
<gene>
    <name evidence="1" type="ORF">MM415B02177_0019</name>
</gene>
<accession>A0A6M3KX09</accession>